<dbReference type="EMBL" id="GBRH01216771">
    <property type="protein sequence ID" value="JAD81124.1"/>
    <property type="molecule type" value="Transcribed_RNA"/>
</dbReference>
<feature type="compositionally biased region" description="Low complexity" evidence="1">
    <location>
        <begin position="40"/>
        <end position="51"/>
    </location>
</feature>
<protein>
    <submittedName>
        <fullName evidence="2">Uncharacterized protein</fullName>
    </submittedName>
</protein>
<feature type="compositionally biased region" description="Basic residues" evidence="1">
    <location>
        <begin position="13"/>
        <end position="30"/>
    </location>
</feature>
<name>A0A0A9CXU6_ARUDO</name>
<accession>A0A0A9CXU6</accession>
<reference evidence="2" key="1">
    <citation type="submission" date="2014-09" db="EMBL/GenBank/DDBJ databases">
        <authorList>
            <person name="Magalhaes I.L.F."/>
            <person name="Oliveira U."/>
            <person name="Santos F.R."/>
            <person name="Vidigal T.H.D.A."/>
            <person name="Brescovit A.D."/>
            <person name="Santos A.J."/>
        </authorList>
    </citation>
    <scope>NUCLEOTIDE SEQUENCE</scope>
    <source>
        <tissue evidence="2">Shoot tissue taken approximately 20 cm above the soil surface</tissue>
    </source>
</reference>
<organism evidence="2">
    <name type="scientific">Arundo donax</name>
    <name type="common">Giant reed</name>
    <name type="synonym">Donax arundinaceus</name>
    <dbReference type="NCBI Taxonomy" id="35708"/>
    <lineage>
        <taxon>Eukaryota</taxon>
        <taxon>Viridiplantae</taxon>
        <taxon>Streptophyta</taxon>
        <taxon>Embryophyta</taxon>
        <taxon>Tracheophyta</taxon>
        <taxon>Spermatophyta</taxon>
        <taxon>Magnoliopsida</taxon>
        <taxon>Liliopsida</taxon>
        <taxon>Poales</taxon>
        <taxon>Poaceae</taxon>
        <taxon>PACMAD clade</taxon>
        <taxon>Arundinoideae</taxon>
        <taxon>Arundineae</taxon>
        <taxon>Arundo</taxon>
    </lineage>
</organism>
<evidence type="ECO:0000313" key="2">
    <source>
        <dbReference type="EMBL" id="JAD81124.1"/>
    </source>
</evidence>
<dbReference type="AlphaFoldDB" id="A0A0A9CXU6"/>
<reference evidence="2" key="2">
    <citation type="journal article" date="2015" name="Data Brief">
        <title>Shoot transcriptome of the giant reed, Arundo donax.</title>
        <authorList>
            <person name="Barrero R.A."/>
            <person name="Guerrero F.D."/>
            <person name="Moolhuijzen P."/>
            <person name="Goolsby J.A."/>
            <person name="Tidwell J."/>
            <person name="Bellgard S.E."/>
            <person name="Bellgard M.I."/>
        </authorList>
    </citation>
    <scope>NUCLEOTIDE SEQUENCE</scope>
    <source>
        <tissue evidence="2">Shoot tissue taken approximately 20 cm above the soil surface</tissue>
    </source>
</reference>
<feature type="region of interest" description="Disordered" evidence="1">
    <location>
        <begin position="1"/>
        <end position="54"/>
    </location>
</feature>
<proteinExistence type="predicted"/>
<evidence type="ECO:0000256" key="1">
    <source>
        <dbReference type="SAM" id="MobiDB-lite"/>
    </source>
</evidence>
<sequence length="101" mass="11857">MRRREGEAGSRGPGRRYRWRRRRRQRRRRLCSPFPPASAPPACSTPPGCSSRRPWGGLECRTSRFWLKLQPKPAILHSECSITLNNHLSQQLQCRLMLYNI</sequence>